<dbReference type="Pfam" id="PF08282">
    <property type="entry name" value="Hydrolase_3"/>
    <property type="match status" value="1"/>
</dbReference>
<dbReference type="OrthoDB" id="3180855at2"/>
<dbReference type="GO" id="GO:0005829">
    <property type="term" value="C:cytosol"/>
    <property type="evidence" value="ECO:0007669"/>
    <property type="project" value="TreeGrafter"/>
</dbReference>
<dbReference type="AlphaFoldDB" id="A0A0X8JDD1"/>
<protein>
    <recommendedName>
        <fullName evidence="3">Haloacid dehalogenase</fullName>
    </recommendedName>
</protein>
<name>A0A0X8JDD1_ACTRD</name>
<dbReference type="InterPro" id="IPR023214">
    <property type="entry name" value="HAD_sf"/>
</dbReference>
<dbReference type="EMBL" id="CP014228">
    <property type="protein sequence ID" value="AMD86814.1"/>
    <property type="molecule type" value="Genomic_DNA"/>
</dbReference>
<sequence>MTRLLATDLDGTLVQRRTVAREDAEAVIRWREAGNLLVVATGRSVSLARLALTDASAAAGVPVEADYVVCASGTTLLDGAGTVLRTHPVPTDMVDRVSRFLLGRDDCDVHATTLEGDYTLQEVLGRPGAGEAGLDDHFQPIGLEDLLAEDVTHMPIRVLDPDLADALAAQVAAMGEGRIDTVRSHGFFDVIAAGRTKGVSLRVLEALLEESGTELGLTAAVGDSWNDVPMFEVVDRPCAMEGAPADVVDAAGGQTTPSVAVLVDRLLAGE</sequence>
<accession>A0A0X8JDD1</accession>
<evidence type="ECO:0008006" key="3">
    <source>
        <dbReference type="Google" id="ProtNLM"/>
    </source>
</evidence>
<dbReference type="STRING" id="111015.AXF14_03360"/>
<dbReference type="Proteomes" id="UP000065220">
    <property type="component" value="Chromosome"/>
</dbReference>
<organism evidence="1 2">
    <name type="scientific">Actinomyces radicidentis</name>
    <dbReference type="NCBI Taxonomy" id="111015"/>
    <lineage>
        <taxon>Bacteria</taxon>
        <taxon>Bacillati</taxon>
        <taxon>Actinomycetota</taxon>
        <taxon>Actinomycetes</taxon>
        <taxon>Actinomycetales</taxon>
        <taxon>Actinomycetaceae</taxon>
        <taxon>Actinomyces</taxon>
    </lineage>
</organism>
<dbReference type="GO" id="GO:0016791">
    <property type="term" value="F:phosphatase activity"/>
    <property type="evidence" value="ECO:0007669"/>
    <property type="project" value="TreeGrafter"/>
</dbReference>
<reference evidence="2" key="1">
    <citation type="submission" date="2016-02" db="EMBL/GenBank/DDBJ databases">
        <authorList>
            <person name="Holder M.E."/>
            <person name="Ajami N.J."/>
            <person name="Petrosino J.F."/>
        </authorList>
    </citation>
    <scope>NUCLEOTIDE SEQUENCE [LARGE SCALE GENOMIC DNA]</scope>
    <source>
        <strain evidence="2">CCUG 36733</strain>
    </source>
</reference>
<evidence type="ECO:0000313" key="1">
    <source>
        <dbReference type="EMBL" id="AMD86814.1"/>
    </source>
</evidence>
<evidence type="ECO:0000313" key="2">
    <source>
        <dbReference type="Proteomes" id="UP000065220"/>
    </source>
</evidence>
<dbReference type="Gene3D" id="3.30.1240.10">
    <property type="match status" value="1"/>
</dbReference>
<dbReference type="KEGG" id="ard:AXF14_03360"/>
<dbReference type="PANTHER" id="PTHR10000:SF8">
    <property type="entry name" value="HAD SUPERFAMILY HYDROLASE-LIKE, TYPE 3"/>
    <property type="match status" value="1"/>
</dbReference>
<dbReference type="InterPro" id="IPR036412">
    <property type="entry name" value="HAD-like_sf"/>
</dbReference>
<dbReference type="Gene3D" id="3.40.50.1000">
    <property type="entry name" value="HAD superfamily/HAD-like"/>
    <property type="match status" value="1"/>
</dbReference>
<proteinExistence type="predicted"/>
<dbReference type="RefSeq" id="WP_067940844.1">
    <property type="nucleotide sequence ID" value="NZ_CP014228.1"/>
</dbReference>
<gene>
    <name evidence="1" type="ORF">AXF14_03360</name>
</gene>
<dbReference type="PROSITE" id="PS01229">
    <property type="entry name" value="COF_2"/>
    <property type="match status" value="1"/>
</dbReference>
<dbReference type="SUPFAM" id="SSF56784">
    <property type="entry name" value="HAD-like"/>
    <property type="match status" value="1"/>
</dbReference>
<dbReference type="PANTHER" id="PTHR10000">
    <property type="entry name" value="PHOSPHOSERINE PHOSPHATASE"/>
    <property type="match status" value="1"/>
</dbReference>
<keyword evidence="2" id="KW-1185">Reference proteome</keyword>
<dbReference type="GO" id="GO:0000287">
    <property type="term" value="F:magnesium ion binding"/>
    <property type="evidence" value="ECO:0007669"/>
    <property type="project" value="TreeGrafter"/>
</dbReference>